<dbReference type="Gene3D" id="3.30.360.10">
    <property type="entry name" value="Dihydrodipicolinate Reductase, domain 2"/>
    <property type="match status" value="1"/>
</dbReference>
<evidence type="ECO:0000259" key="3">
    <source>
        <dbReference type="Pfam" id="PF01408"/>
    </source>
</evidence>
<dbReference type="InterPro" id="IPR036291">
    <property type="entry name" value="NAD(P)-bd_dom_sf"/>
</dbReference>
<feature type="domain" description="Gfo/Idh/MocA-like oxidoreductase N-terminal" evidence="3">
    <location>
        <begin position="78"/>
        <end position="201"/>
    </location>
</feature>
<keyword evidence="6" id="KW-1185">Reference proteome</keyword>
<dbReference type="PANTHER" id="PTHR43818">
    <property type="entry name" value="BCDNA.GH03377"/>
    <property type="match status" value="1"/>
</dbReference>
<dbReference type="HOGENOM" id="CLU_587784_0_0_10"/>
<dbReference type="eggNOG" id="COG0673">
    <property type="taxonomic scope" value="Bacteria"/>
</dbReference>
<dbReference type="Pfam" id="PF22725">
    <property type="entry name" value="GFO_IDH_MocA_C3"/>
    <property type="match status" value="1"/>
</dbReference>
<evidence type="ECO:0000256" key="1">
    <source>
        <dbReference type="ARBA" id="ARBA00023002"/>
    </source>
</evidence>
<dbReference type="STRING" id="309807.SRU_0850"/>
<name>Q2S496_SALRD</name>
<feature type="region of interest" description="Disordered" evidence="2">
    <location>
        <begin position="444"/>
        <end position="465"/>
    </location>
</feature>
<dbReference type="EnsemblBacteria" id="ABC44378">
    <property type="protein sequence ID" value="ABC44378"/>
    <property type="gene ID" value="SRU_0850"/>
</dbReference>
<feature type="domain" description="GFO/IDH/MocA-like oxidoreductase" evidence="4">
    <location>
        <begin position="217"/>
        <end position="328"/>
    </location>
</feature>
<proteinExistence type="predicted"/>
<gene>
    <name evidence="5" type="primary">gfo</name>
    <name evidence="5" type="ordered locus">SRU_0850</name>
</gene>
<dbReference type="Gene3D" id="3.40.50.720">
    <property type="entry name" value="NAD(P)-binding Rossmann-like Domain"/>
    <property type="match status" value="1"/>
</dbReference>
<dbReference type="PATRIC" id="fig|309807.25.peg.876"/>
<sequence>MSFRSTEHTPTARLLVHARPGAAAPGPTDFAALPNRSPHGMSDSLSRREFLERAGTTVAASTVGVPSVLLPDRDEVLGVALCGLGNYAKTQLAPGLQKTEHCALRGIVTGSPEKIPRWQRRYDIPDSNVYSYDTLPEISNNAALDVVYVVTPPGFHARDAIKAAEAGKHVWCEKPMAMTASECRAVIDAAEKNGVQLTVGYRMQHEPNTQTIIRYGEDETYGAVTSVATAAGYDGAPPDPDDWRRDAERGGGALYDMGVYPINAARYATGMEPVAVTGRTWSERDEIYSEVPEFAEFTLEFPGGVTATGTASFGASMNYLKVECTEGGVSAAPLSGLLRRAGDDQRRDPVAPRPDRPAGPADGQRRPSHQKRQCPLGPGQGGARRRSGCAGHHGILRERRSKNGALRHDAMGRPVHRVRNPSRPENASAPVRRRCAWLFSSVRPTSLSGRSRPDRIVEGPLSIPR</sequence>
<dbReference type="GO" id="GO:0000166">
    <property type="term" value="F:nucleotide binding"/>
    <property type="evidence" value="ECO:0007669"/>
    <property type="project" value="InterPro"/>
</dbReference>
<dbReference type="KEGG" id="sru:SRU_0850"/>
<dbReference type="InterPro" id="IPR055170">
    <property type="entry name" value="GFO_IDH_MocA-like_dom"/>
</dbReference>
<dbReference type="OrthoDB" id="9795543at2"/>
<protein>
    <submittedName>
        <fullName evidence="5">Glucose-fructose oxidoreductase</fullName>
    </submittedName>
</protein>
<dbReference type="GO" id="GO:0016491">
    <property type="term" value="F:oxidoreductase activity"/>
    <property type="evidence" value="ECO:0007669"/>
    <property type="project" value="UniProtKB-KW"/>
</dbReference>
<evidence type="ECO:0000313" key="5">
    <source>
        <dbReference type="EMBL" id="ABC44378.1"/>
    </source>
</evidence>
<keyword evidence="1" id="KW-0560">Oxidoreductase</keyword>
<evidence type="ECO:0000256" key="2">
    <source>
        <dbReference type="SAM" id="MobiDB-lite"/>
    </source>
</evidence>
<reference evidence="5 6" key="1">
    <citation type="journal article" date="2005" name="Proc. Natl. Acad. Sci. U.S.A.">
        <title>The genome of Salinibacter ruber: convergence and gene exchange among hyperhalophilic bacteria and archaea.</title>
        <authorList>
            <person name="Mongodin E.F."/>
            <person name="Nelson K.E."/>
            <person name="Daugherty S."/>
            <person name="Deboy R.T."/>
            <person name="Wister J."/>
            <person name="Khouri H."/>
            <person name="Weidman J."/>
            <person name="Walsh D.A."/>
            <person name="Papke R.T."/>
            <person name="Sanchez Perez G."/>
            <person name="Sharma A.K."/>
            <person name="Nesbo C.L."/>
            <person name="MacLeod D."/>
            <person name="Bapteste E."/>
            <person name="Doolittle W.F."/>
            <person name="Charlebois R.L."/>
            <person name="Legault B."/>
            <person name="Rodriguez-Valera F."/>
        </authorList>
    </citation>
    <scope>NUCLEOTIDE SEQUENCE [LARGE SCALE GENOMIC DNA]</scope>
    <source>
        <strain evidence="6">DSM 13855 / CECT 5946 / M31</strain>
    </source>
</reference>
<dbReference type="Pfam" id="PF01408">
    <property type="entry name" value="GFO_IDH_MocA"/>
    <property type="match status" value="1"/>
</dbReference>
<accession>Q2S496</accession>
<dbReference type="SUPFAM" id="SSF51735">
    <property type="entry name" value="NAD(P)-binding Rossmann-fold domains"/>
    <property type="match status" value="1"/>
</dbReference>
<dbReference type="Proteomes" id="UP000008674">
    <property type="component" value="Chromosome"/>
</dbReference>
<dbReference type="InterPro" id="IPR050463">
    <property type="entry name" value="Gfo/Idh/MocA_oxidrdct_glycsds"/>
</dbReference>
<feature type="compositionally biased region" description="Basic and acidic residues" evidence="2">
    <location>
        <begin position="340"/>
        <end position="356"/>
    </location>
</feature>
<evidence type="ECO:0000313" key="6">
    <source>
        <dbReference type="Proteomes" id="UP000008674"/>
    </source>
</evidence>
<organism evidence="5 6">
    <name type="scientific">Salinibacter ruber (strain DSM 13855 / M31)</name>
    <dbReference type="NCBI Taxonomy" id="309807"/>
    <lineage>
        <taxon>Bacteria</taxon>
        <taxon>Pseudomonadati</taxon>
        <taxon>Rhodothermota</taxon>
        <taxon>Rhodothermia</taxon>
        <taxon>Rhodothermales</taxon>
        <taxon>Salinibacteraceae</taxon>
        <taxon>Salinibacter</taxon>
    </lineage>
</organism>
<feature type="region of interest" description="Disordered" evidence="2">
    <location>
        <begin position="339"/>
        <end position="430"/>
    </location>
</feature>
<dbReference type="EMBL" id="CP000159">
    <property type="protein sequence ID" value="ABC44378.1"/>
    <property type="molecule type" value="Genomic_DNA"/>
</dbReference>
<dbReference type="AlphaFoldDB" id="Q2S496"/>
<dbReference type="SUPFAM" id="SSF55347">
    <property type="entry name" value="Glyceraldehyde-3-phosphate dehydrogenase-like, C-terminal domain"/>
    <property type="match status" value="1"/>
</dbReference>
<dbReference type="InterPro" id="IPR000683">
    <property type="entry name" value="Gfo/Idh/MocA-like_OxRdtase_N"/>
</dbReference>
<dbReference type="PANTHER" id="PTHR43818:SF11">
    <property type="entry name" value="BCDNA.GH03377"/>
    <property type="match status" value="1"/>
</dbReference>
<evidence type="ECO:0000259" key="4">
    <source>
        <dbReference type="Pfam" id="PF22725"/>
    </source>
</evidence>
<feature type="region of interest" description="Disordered" evidence="2">
    <location>
        <begin position="20"/>
        <end position="43"/>
    </location>
</feature>